<evidence type="ECO:0000313" key="1">
    <source>
        <dbReference type="EMBL" id="MEA5405604.1"/>
    </source>
</evidence>
<sequence length="345" mass="39806">MLPCQEQNKSFFDQLQNVEGLDLRDTRGLRHELRVVLLGVTMAILSNRDGNLSSIHRYIVNHNTRILRSINYSNHSPISRSQLPNVLENVCLKTFEGILFANFGVILSEQERQWFALDGKDLKGSIEMGHTRGESIVLAVTHKDRTVQSQDYYSGRKDSEVMTVRNILKDNNLEGQKISMDALHCKPHTLEPINESGGIYLVGLKENQRELLSECLDLIRFSKPTFNLIQADSHLDGSIKAQHGRIEKREYNVYDISREQKHERWKNCKISTLIAVKRDITKVKTQKKHIQTSYYISNQNDKYVELCHAVRGHWAVEVNNHIRDVTFAEDDLKSKKTIYHVQSLV</sequence>
<reference evidence="1 2" key="1">
    <citation type="submission" date="2023-12" db="EMBL/GenBank/DDBJ databases">
        <title>Novel species of the genus Arcicella isolated from rivers.</title>
        <authorList>
            <person name="Lu H."/>
        </authorList>
    </citation>
    <scope>NUCLEOTIDE SEQUENCE [LARGE SCALE GENOMIC DNA]</scope>
    <source>
        <strain evidence="1 2">DC2W</strain>
    </source>
</reference>
<dbReference type="NCBIfam" id="NF033564">
    <property type="entry name" value="transpos_ISAs1"/>
    <property type="match status" value="1"/>
</dbReference>
<proteinExistence type="predicted"/>
<dbReference type="InterPro" id="IPR047647">
    <property type="entry name" value="ISAs1_transpos"/>
</dbReference>
<dbReference type="RefSeq" id="WP_323699009.1">
    <property type="nucleotide sequence ID" value="NZ_JAYGIL010000039.1"/>
</dbReference>
<keyword evidence="2" id="KW-1185">Reference proteome</keyword>
<dbReference type="EMBL" id="JAYGIL010000039">
    <property type="protein sequence ID" value="MEA5405604.1"/>
    <property type="molecule type" value="Genomic_DNA"/>
</dbReference>
<dbReference type="PANTHER" id="PTHR30298:SF0">
    <property type="entry name" value="PROTEIN YBFL-RELATED"/>
    <property type="match status" value="1"/>
</dbReference>
<dbReference type="PANTHER" id="PTHR30298">
    <property type="entry name" value="H REPEAT-ASSOCIATED PREDICTED TRANSPOSASE"/>
    <property type="match status" value="1"/>
</dbReference>
<accession>A0ABU5SB08</accession>
<gene>
    <name evidence="1" type="ORF">VB776_21885</name>
</gene>
<evidence type="ECO:0000313" key="2">
    <source>
        <dbReference type="Proteomes" id="UP001303899"/>
    </source>
</evidence>
<dbReference type="Proteomes" id="UP001303899">
    <property type="component" value="Unassembled WGS sequence"/>
</dbReference>
<protein>
    <submittedName>
        <fullName evidence="1">ISAs1 family transposase</fullName>
    </submittedName>
</protein>
<dbReference type="InterPro" id="IPR051698">
    <property type="entry name" value="Transposase_11-like"/>
</dbReference>
<comment type="caution">
    <text evidence="1">The sequence shown here is derived from an EMBL/GenBank/DDBJ whole genome shotgun (WGS) entry which is preliminary data.</text>
</comment>
<name>A0ABU5SB08_9BACT</name>
<organism evidence="1 2">
    <name type="scientific">Arcicella gelida</name>
    <dbReference type="NCBI Taxonomy" id="2984195"/>
    <lineage>
        <taxon>Bacteria</taxon>
        <taxon>Pseudomonadati</taxon>
        <taxon>Bacteroidota</taxon>
        <taxon>Cytophagia</taxon>
        <taxon>Cytophagales</taxon>
        <taxon>Flectobacillaceae</taxon>
        <taxon>Arcicella</taxon>
    </lineage>
</organism>